<feature type="transmembrane region" description="Helical" evidence="1">
    <location>
        <begin position="53"/>
        <end position="73"/>
    </location>
</feature>
<name>A0AAV1ATJ9_VICFA</name>
<organism evidence="2 3">
    <name type="scientific">Vicia faba</name>
    <name type="common">Broad bean</name>
    <name type="synonym">Faba vulgaris</name>
    <dbReference type="NCBI Taxonomy" id="3906"/>
    <lineage>
        <taxon>Eukaryota</taxon>
        <taxon>Viridiplantae</taxon>
        <taxon>Streptophyta</taxon>
        <taxon>Embryophyta</taxon>
        <taxon>Tracheophyta</taxon>
        <taxon>Spermatophyta</taxon>
        <taxon>Magnoliopsida</taxon>
        <taxon>eudicotyledons</taxon>
        <taxon>Gunneridae</taxon>
        <taxon>Pentapetalae</taxon>
        <taxon>rosids</taxon>
        <taxon>fabids</taxon>
        <taxon>Fabales</taxon>
        <taxon>Fabaceae</taxon>
        <taxon>Papilionoideae</taxon>
        <taxon>50 kb inversion clade</taxon>
        <taxon>NPAAA clade</taxon>
        <taxon>Hologalegina</taxon>
        <taxon>IRL clade</taxon>
        <taxon>Fabeae</taxon>
        <taxon>Vicia</taxon>
    </lineage>
</organism>
<evidence type="ECO:0000313" key="2">
    <source>
        <dbReference type="EMBL" id="CAI8613627.1"/>
    </source>
</evidence>
<protein>
    <submittedName>
        <fullName evidence="2">Uncharacterized protein</fullName>
    </submittedName>
</protein>
<accession>A0AAV1ATJ9</accession>
<proteinExistence type="predicted"/>
<keyword evidence="3" id="KW-1185">Reference proteome</keyword>
<gene>
    <name evidence="2" type="ORF">VFH_V089840</name>
</gene>
<reference evidence="2 3" key="1">
    <citation type="submission" date="2023-01" db="EMBL/GenBank/DDBJ databases">
        <authorList>
            <person name="Kreplak J."/>
        </authorList>
    </citation>
    <scope>NUCLEOTIDE SEQUENCE [LARGE SCALE GENOMIC DNA]</scope>
</reference>
<dbReference type="EMBL" id="OX451740">
    <property type="protein sequence ID" value="CAI8613627.1"/>
    <property type="molecule type" value="Genomic_DNA"/>
</dbReference>
<keyword evidence="1" id="KW-1133">Transmembrane helix</keyword>
<sequence>MLAVSIWNGVPFEAYRFAGVGGATGIGDINGGGSTFVAVFACRSKVETRTGSATLFCFDFVFVLQSLLLYFFYEGLSNVVYVDENNEEIVILLKL</sequence>
<evidence type="ECO:0000256" key="1">
    <source>
        <dbReference type="SAM" id="Phobius"/>
    </source>
</evidence>
<keyword evidence="1" id="KW-0812">Transmembrane</keyword>
<dbReference type="AlphaFoldDB" id="A0AAV1ATJ9"/>
<keyword evidence="1" id="KW-0472">Membrane</keyword>
<evidence type="ECO:0000313" key="3">
    <source>
        <dbReference type="Proteomes" id="UP001157006"/>
    </source>
</evidence>
<dbReference type="Proteomes" id="UP001157006">
    <property type="component" value="Chromosome 5"/>
</dbReference>